<sequence length="722" mass="81364">MTVKINPNITSLFMIFSLLSACAGGPAHQQKQSIAFQENLKTTLPPQWVLGKEHPSFPMSHYVVGRGTSKENSVSAAENARMDLAKTIKVNIRSKMLDFSTNRWTQIESVVKSEVEAVLEGVEIRDGWFDESKKNYYAYAVMNRKIASQSIRNRIKLVAERLNWFLDEGAKAMKQNDIVSALSSYASGYMEAPNLQSLKAMLNVIAQKIEGNKKEFYAPKQLTFESKARNLLNNISIAIISGNKQTVKLSNAPTEPLTLKLFLHKGLTNIPLKGVPVKFEYTNGEGFLDEEVLTDDRGIAQSVVRKIISYNKTNHRISAGIDFKKIAPGGSEISLQRFLDRVKNVKTEFIINVEKANIISAKSSFLRQRTLDLAKQVIHNINPNSNHALGVFNFRDFHSGKSTNTLSKVIREEFEEILSGVEGLTVREISYRNHQKTDKTKVALDNNLDIYVIGDYRLVGDSIEIRARLIEAVTNNIRGSGKVSMRKQDINSSNLKITENNNSFLSEHNINESYDELKEMLVDLEPKHPSFKLKVSTDKADYRVGEKLNFFIETSMSCYLTLLDFSPDGTITVLFPNGNHKNNLISPNKTYKIPPKNPLGKSKAFSLMIQEPSGLDRIKAFCDLQKPSPLKLSIKDRADYHIIKPGTTQGKKDLKKLTEEFMTNNPNQWAEAYNEIYIFDKGVTYMRGKKTIPILEKPEKPKDMIGTFGNELPAPQNQGVLK</sequence>
<evidence type="ECO:0000259" key="2">
    <source>
        <dbReference type="Pfam" id="PF14326"/>
    </source>
</evidence>
<feature type="domain" description="Lipoprotein LPP20-like" evidence="1">
    <location>
        <begin position="46"/>
        <end position="141"/>
    </location>
</feature>
<organism evidence="3">
    <name type="scientific">marine metagenome</name>
    <dbReference type="NCBI Taxonomy" id="408172"/>
    <lineage>
        <taxon>unclassified sequences</taxon>
        <taxon>metagenomes</taxon>
        <taxon>ecological metagenomes</taxon>
    </lineage>
</organism>
<dbReference type="Pfam" id="PF14326">
    <property type="entry name" value="DUF4384"/>
    <property type="match status" value="1"/>
</dbReference>
<dbReference type="PROSITE" id="PS51257">
    <property type="entry name" value="PROKAR_LIPOPROTEIN"/>
    <property type="match status" value="1"/>
</dbReference>
<evidence type="ECO:0000259" key="1">
    <source>
        <dbReference type="Pfam" id="PF02169"/>
    </source>
</evidence>
<proteinExistence type="predicted"/>
<name>A0A381TTG6_9ZZZZ</name>
<feature type="domain" description="DUF4384" evidence="2">
    <location>
        <begin position="542"/>
        <end position="622"/>
    </location>
</feature>
<dbReference type="PANTHER" id="PTHR36194">
    <property type="entry name" value="S-LAYER-LIKE PROTEIN"/>
    <property type="match status" value="1"/>
</dbReference>
<dbReference type="InterPro" id="IPR025493">
    <property type="entry name" value="DUF4384"/>
</dbReference>
<dbReference type="PANTHER" id="PTHR36194:SF1">
    <property type="entry name" value="S-LAYER-LIKE PROTEIN"/>
    <property type="match status" value="1"/>
</dbReference>
<dbReference type="EMBL" id="UINC01004855">
    <property type="protein sequence ID" value="SVA17333.1"/>
    <property type="molecule type" value="Genomic_DNA"/>
</dbReference>
<dbReference type="InterPro" id="IPR024952">
    <property type="entry name" value="LPP20-like_dom"/>
</dbReference>
<evidence type="ECO:0000313" key="3">
    <source>
        <dbReference type="EMBL" id="SVA17333.1"/>
    </source>
</evidence>
<dbReference type="Pfam" id="PF02169">
    <property type="entry name" value="LPP20"/>
    <property type="match status" value="1"/>
</dbReference>
<protein>
    <submittedName>
        <fullName evidence="3">Uncharacterized protein</fullName>
    </submittedName>
</protein>
<gene>
    <name evidence="3" type="ORF">METZ01_LOCUS70187</name>
</gene>
<dbReference type="Gene3D" id="3.10.28.20">
    <property type="entry name" value="Acetamidase/Formamidase-like domains"/>
    <property type="match status" value="1"/>
</dbReference>
<dbReference type="AlphaFoldDB" id="A0A381TTG6"/>
<accession>A0A381TTG6</accession>
<reference evidence="3" key="1">
    <citation type="submission" date="2018-05" db="EMBL/GenBank/DDBJ databases">
        <authorList>
            <person name="Lanie J.A."/>
            <person name="Ng W.-L."/>
            <person name="Kazmierczak K.M."/>
            <person name="Andrzejewski T.M."/>
            <person name="Davidsen T.M."/>
            <person name="Wayne K.J."/>
            <person name="Tettelin H."/>
            <person name="Glass J.I."/>
            <person name="Rusch D."/>
            <person name="Podicherti R."/>
            <person name="Tsui H.-C.T."/>
            <person name="Winkler M.E."/>
        </authorList>
    </citation>
    <scope>NUCLEOTIDE SEQUENCE</scope>
</reference>